<dbReference type="InterPro" id="IPR019289">
    <property type="entry name" value="Phage_tail_E/E"/>
</dbReference>
<dbReference type="AlphaFoldDB" id="A0A143DDQ3"/>
<organism evidence="1 2">
    <name type="scientific">Haematospirillum jordaniae</name>
    <dbReference type="NCBI Taxonomy" id="1549855"/>
    <lineage>
        <taxon>Bacteria</taxon>
        <taxon>Pseudomonadati</taxon>
        <taxon>Pseudomonadota</taxon>
        <taxon>Alphaproteobacteria</taxon>
        <taxon>Rhodospirillales</taxon>
        <taxon>Novispirillaceae</taxon>
        <taxon>Haematospirillum</taxon>
    </lineage>
</organism>
<dbReference type="RefSeq" id="WP_066134947.1">
    <property type="nucleotide sequence ID" value="NZ_CP014525.1"/>
</dbReference>
<reference evidence="1 2" key="1">
    <citation type="submission" date="2016-02" db="EMBL/GenBank/DDBJ databases">
        <title>Complete Genome of H5569, the type strain of the newly described species Haematospirillium jordaniae.</title>
        <authorList>
            <person name="Nicholson A.C."/>
            <person name="Humrighouse B.W."/>
            <person name="Loparov V."/>
            <person name="McQuiston J.R."/>
        </authorList>
    </citation>
    <scope>NUCLEOTIDE SEQUENCE [LARGE SCALE GENOMIC DNA]</scope>
    <source>
        <strain evidence="1 2">H5569</strain>
    </source>
</reference>
<name>A0A143DDQ3_9PROT</name>
<protein>
    <recommendedName>
        <fullName evidence="3">Phage tail assembly protein</fullName>
    </recommendedName>
</protein>
<dbReference type="OrthoDB" id="7861635at2"/>
<dbReference type="STRING" id="1549855.AY555_06475"/>
<evidence type="ECO:0008006" key="3">
    <source>
        <dbReference type="Google" id="ProtNLM"/>
    </source>
</evidence>
<dbReference type="GeneID" id="53316800"/>
<dbReference type="EMBL" id="CP014525">
    <property type="protein sequence ID" value="AMW34881.1"/>
    <property type="molecule type" value="Genomic_DNA"/>
</dbReference>
<evidence type="ECO:0000313" key="1">
    <source>
        <dbReference type="EMBL" id="AMW34881.1"/>
    </source>
</evidence>
<proteinExistence type="predicted"/>
<dbReference type="Pfam" id="PF10109">
    <property type="entry name" value="Phage_TAC_7"/>
    <property type="match status" value="1"/>
</dbReference>
<sequence length="85" mass="9683">MDYTTEYVDVTLSRPIDLDGTQVSSLRMREPTVHDQIACQSVKGSTAQQEVTLFANLCGIAPDNIQKLRLRDYRKLQDAYSNFLE</sequence>
<evidence type="ECO:0000313" key="2">
    <source>
        <dbReference type="Proteomes" id="UP000076066"/>
    </source>
</evidence>
<dbReference type="KEGG" id="hjo:AY555_06475"/>
<dbReference type="Proteomes" id="UP000076066">
    <property type="component" value="Chromosome"/>
</dbReference>
<keyword evidence="2" id="KW-1185">Reference proteome</keyword>
<accession>A0A143DDQ3</accession>
<gene>
    <name evidence="1" type="ORF">AY555_06475</name>
</gene>